<dbReference type="Proteomes" id="UP000799441">
    <property type="component" value="Unassembled WGS sequence"/>
</dbReference>
<dbReference type="FunFam" id="1.20.1250.20:FF:000013">
    <property type="entry name" value="MFS general substrate transporter"/>
    <property type="match status" value="1"/>
</dbReference>
<keyword evidence="3 7" id="KW-0812">Transmembrane</keyword>
<keyword evidence="5 7" id="KW-0472">Membrane</keyword>
<evidence type="ECO:0000259" key="8">
    <source>
        <dbReference type="PROSITE" id="PS50850"/>
    </source>
</evidence>
<dbReference type="InterPro" id="IPR036259">
    <property type="entry name" value="MFS_trans_sf"/>
</dbReference>
<evidence type="ECO:0000313" key="10">
    <source>
        <dbReference type="Proteomes" id="UP000799441"/>
    </source>
</evidence>
<feature type="region of interest" description="Disordered" evidence="6">
    <location>
        <begin position="1"/>
        <end position="56"/>
    </location>
</feature>
<dbReference type="PANTHER" id="PTHR43791">
    <property type="entry name" value="PERMEASE-RELATED"/>
    <property type="match status" value="1"/>
</dbReference>
<evidence type="ECO:0000313" key="9">
    <source>
        <dbReference type="EMBL" id="KAF2721553.1"/>
    </source>
</evidence>
<reference evidence="9" key="1">
    <citation type="journal article" date="2020" name="Stud. Mycol.">
        <title>101 Dothideomycetes genomes: a test case for predicting lifestyles and emergence of pathogens.</title>
        <authorList>
            <person name="Haridas S."/>
            <person name="Albert R."/>
            <person name="Binder M."/>
            <person name="Bloem J."/>
            <person name="Labutti K."/>
            <person name="Salamov A."/>
            <person name="Andreopoulos B."/>
            <person name="Baker S."/>
            <person name="Barry K."/>
            <person name="Bills G."/>
            <person name="Bluhm B."/>
            <person name="Cannon C."/>
            <person name="Castanera R."/>
            <person name="Culley D."/>
            <person name="Daum C."/>
            <person name="Ezra D."/>
            <person name="Gonzalez J."/>
            <person name="Henrissat B."/>
            <person name="Kuo A."/>
            <person name="Liang C."/>
            <person name="Lipzen A."/>
            <person name="Lutzoni F."/>
            <person name="Magnuson J."/>
            <person name="Mondo S."/>
            <person name="Nolan M."/>
            <person name="Ohm R."/>
            <person name="Pangilinan J."/>
            <person name="Park H.-J."/>
            <person name="Ramirez L."/>
            <person name="Alfaro M."/>
            <person name="Sun H."/>
            <person name="Tritt A."/>
            <person name="Yoshinaga Y."/>
            <person name="Zwiers L.-H."/>
            <person name="Turgeon B."/>
            <person name="Goodwin S."/>
            <person name="Spatafora J."/>
            <person name="Crous P."/>
            <person name="Grigoriev I."/>
        </authorList>
    </citation>
    <scope>NUCLEOTIDE SEQUENCE</scope>
    <source>
        <strain evidence="9">CBS 116435</strain>
    </source>
</reference>
<evidence type="ECO:0000256" key="1">
    <source>
        <dbReference type="ARBA" id="ARBA00004141"/>
    </source>
</evidence>
<keyword evidence="10" id="KW-1185">Reference proteome</keyword>
<feature type="compositionally biased region" description="Polar residues" evidence="6">
    <location>
        <begin position="8"/>
        <end position="27"/>
    </location>
</feature>
<proteinExistence type="predicted"/>
<feature type="transmembrane region" description="Helical" evidence="7">
    <location>
        <begin position="182"/>
        <end position="201"/>
    </location>
</feature>
<name>A0A9P4Q982_9PEZI</name>
<dbReference type="EMBL" id="MU003789">
    <property type="protein sequence ID" value="KAF2721553.1"/>
    <property type="molecule type" value="Genomic_DNA"/>
</dbReference>
<dbReference type="Gene3D" id="1.20.1250.20">
    <property type="entry name" value="MFS general substrate transporter like domains"/>
    <property type="match status" value="2"/>
</dbReference>
<organism evidence="9 10">
    <name type="scientific">Polychaeton citri CBS 116435</name>
    <dbReference type="NCBI Taxonomy" id="1314669"/>
    <lineage>
        <taxon>Eukaryota</taxon>
        <taxon>Fungi</taxon>
        <taxon>Dikarya</taxon>
        <taxon>Ascomycota</taxon>
        <taxon>Pezizomycotina</taxon>
        <taxon>Dothideomycetes</taxon>
        <taxon>Dothideomycetidae</taxon>
        <taxon>Capnodiales</taxon>
        <taxon>Capnodiaceae</taxon>
        <taxon>Polychaeton</taxon>
    </lineage>
</organism>
<evidence type="ECO:0000256" key="7">
    <source>
        <dbReference type="SAM" id="Phobius"/>
    </source>
</evidence>
<dbReference type="GO" id="GO:0016020">
    <property type="term" value="C:membrane"/>
    <property type="evidence" value="ECO:0007669"/>
    <property type="project" value="UniProtKB-SubCell"/>
</dbReference>
<feature type="transmembrane region" description="Helical" evidence="7">
    <location>
        <begin position="395"/>
        <end position="415"/>
    </location>
</feature>
<dbReference type="InterPro" id="IPR020846">
    <property type="entry name" value="MFS_dom"/>
</dbReference>
<feature type="transmembrane region" description="Helical" evidence="7">
    <location>
        <begin position="427"/>
        <end position="449"/>
    </location>
</feature>
<accession>A0A9P4Q982</accession>
<feature type="transmembrane region" description="Helical" evidence="7">
    <location>
        <begin position="455"/>
        <end position="481"/>
    </location>
</feature>
<dbReference type="InterPro" id="IPR011701">
    <property type="entry name" value="MFS"/>
</dbReference>
<feature type="transmembrane region" description="Helical" evidence="7">
    <location>
        <begin position="207"/>
        <end position="229"/>
    </location>
</feature>
<feature type="transmembrane region" description="Helical" evidence="7">
    <location>
        <begin position="156"/>
        <end position="175"/>
    </location>
</feature>
<dbReference type="Pfam" id="PF07690">
    <property type="entry name" value="MFS_1"/>
    <property type="match status" value="1"/>
</dbReference>
<keyword evidence="4 7" id="KW-1133">Transmembrane helix</keyword>
<feature type="region of interest" description="Disordered" evidence="6">
    <location>
        <begin position="71"/>
        <end position="104"/>
    </location>
</feature>
<dbReference type="SUPFAM" id="SSF103473">
    <property type="entry name" value="MFS general substrate transporter"/>
    <property type="match status" value="1"/>
</dbReference>
<evidence type="ECO:0000256" key="4">
    <source>
        <dbReference type="ARBA" id="ARBA00022989"/>
    </source>
</evidence>
<sequence length="583" mass="63972">MAPATPSIIASSIADEQNILTSPTSDSSDGHGPSHARLTPESERESNGSDLNDLEQYEGYELKDVGKVAKTHGHASSSQVSDSNSEIDLHDDQKDQNGLSCTSQEETRIKRKLTTHLTLFVALLYLAAFLDRSNIGNAKVAGLKDDLSLTDSQFEWLLTGFYITYILFQWLALMYKVVPPHIWIAICVGSWGVLASLQALVTSWRTLLAIRVLLGIGEAAFGSGVPFYLSFFLKRDEHAFATGLFIAAAPLATSFASSLAYAIVSLGDKAGIASWRLLFLAEGFPAVVLSIWTWFWIPDSPATARWLTPRERVIAVSRLRKERSHAPVSHQTTEKVSVFSRKNKIRGLDFSEVRRTLRDPKAWLTSSIFFCCNVAFSSMPVFLPTIINQMGFPSHLSQALSAPPFLLATVTVLVTSHLSDRYRSRSIPLIIHALFATSGYLILAFSPPILHLPPILLYLATFPICFGFFSAVTLTISWTIVNQRSDDAKGTAQAVLQTIGQLGPLVGTRLYPDEQAKEGFVVGHSICAIAMAATVFLAFVLRTVLRRENLNEGTERKEGEDAVPLVSGSNGVAKAHPRFELML</sequence>
<feature type="domain" description="Major facilitator superfamily (MFS) profile" evidence="8">
    <location>
        <begin position="117"/>
        <end position="550"/>
    </location>
</feature>
<protein>
    <submittedName>
        <fullName evidence="9">MFS general substrate transporter</fullName>
    </submittedName>
</protein>
<dbReference type="GO" id="GO:0022857">
    <property type="term" value="F:transmembrane transporter activity"/>
    <property type="evidence" value="ECO:0007669"/>
    <property type="project" value="InterPro"/>
</dbReference>
<dbReference type="FunFam" id="1.20.1250.20:FF:000018">
    <property type="entry name" value="MFS transporter permease"/>
    <property type="match status" value="1"/>
</dbReference>
<comment type="subcellular location">
    <subcellularLocation>
        <location evidence="1">Membrane</location>
        <topology evidence="1">Multi-pass membrane protein</topology>
    </subcellularLocation>
</comment>
<feature type="transmembrane region" description="Helical" evidence="7">
    <location>
        <begin position="275"/>
        <end position="297"/>
    </location>
</feature>
<feature type="transmembrane region" description="Helical" evidence="7">
    <location>
        <begin position="241"/>
        <end position="263"/>
    </location>
</feature>
<evidence type="ECO:0000256" key="3">
    <source>
        <dbReference type="ARBA" id="ARBA00022692"/>
    </source>
</evidence>
<comment type="caution">
    <text evidence="9">The sequence shown here is derived from an EMBL/GenBank/DDBJ whole genome shotgun (WGS) entry which is preliminary data.</text>
</comment>
<feature type="transmembrane region" description="Helical" evidence="7">
    <location>
        <begin position="519"/>
        <end position="541"/>
    </location>
</feature>
<keyword evidence="2" id="KW-0813">Transport</keyword>
<feature type="compositionally biased region" description="Polar residues" evidence="6">
    <location>
        <begin position="74"/>
        <end position="86"/>
    </location>
</feature>
<dbReference type="OrthoDB" id="2985014at2759"/>
<evidence type="ECO:0000256" key="2">
    <source>
        <dbReference type="ARBA" id="ARBA00022448"/>
    </source>
</evidence>
<dbReference type="PROSITE" id="PS50850">
    <property type="entry name" value="MFS"/>
    <property type="match status" value="1"/>
</dbReference>
<dbReference type="PANTHER" id="PTHR43791:SF27">
    <property type="entry name" value="TRANSPORTER, PUTATIVE (AFU_ORTHOLOGUE AFUA_2G15730)-RELATED"/>
    <property type="match status" value="1"/>
</dbReference>
<gene>
    <name evidence="9" type="ORF">K431DRAFT_284705</name>
</gene>
<evidence type="ECO:0000256" key="6">
    <source>
        <dbReference type="SAM" id="MobiDB-lite"/>
    </source>
</evidence>
<evidence type="ECO:0000256" key="5">
    <source>
        <dbReference type="ARBA" id="ARBA00023136"/>
    </source>
</evidence>
<feature type="transmembrane region" description="Helical" evidence="7">
    <location>
        <begin position="113"/>
        <end position="130"/>
    </location>
</feature>
<feature type="compositionally biased region" description="Basic and acidic residues" evidence="6">
    <location>
        <begin position="38"/>
        <end position="47"/>
    </location>
</feature>
<dbReference type="AlphaFoldDB" id="A0A9P4Q982"/>
<feature type="transmembrane region" description="Helical" evidence="7">
    <location>
        <begin position="362"/>
        <end position="383"/>
    </location>
</feature>